<dbReference type="GO" id="GO:0032273">
    <property type="term" value="P:positive regulation of protein polymerization"/>
    <property type="evidence" value="ECO:0007669"/>
    <property type="project" value="TreeGrafter"/>
</dbReference>
<evidence type="ECO:0000256" key="1">
    <source>
        <dbReference type="SAM" id="MobiDB-lite"/>
    </source>
</evidence>
<dbReference type="Pfam" id="PF05517">
    <property type="entry name" value="p25-alpha"/>
    <property type="match status" value="3"/>
</dbReference>
<gene>
    <name evidence="2" type="ORF">J8273_5736</name>
</gene>
<evidence type="ECO:0000313" key="2">
    <source>
        <dbReference type="EMBL" id="KAG9392924.1"/>
    </source>
</evidence>
<accession>A0A8J6B4N6</accession>
<dbReference type="GO" id="GO:0046785">
    <property type="term" value="P:microtubule polymerization"/>
    <property type="evidence" value="ECO:0007669"/>
    <property type="project" value="InterPro"/>
</dbReference>
<dbReference type="OrthoDB" id="548799at2759"/>
<dbReference type="Proteomes" id="UP000717585">
    <property type="component" value="Unassembled WGS sequence"/>
</dbReference>
<comment type="caution">
    <text evidence="2">The sequence shown here is derived from an EMBL/GenBank/DDBJ whole genome shotgun (WGS) entry which is preliminary data.</text>
</comment>
<organism evidence="2 3">
    <name type="scientific">Carpediemonas membranifera</name>
    <dbReference type="NCBI Taxonomy" id="201153"/>
    <lineage>
        <taxon>Eukaryota</taxon>
        <taxon>Metamonada</taxon>
        <taxon>Carpediemonas-like organisms</taxon>
        <taxon>Carpediemonas</taxon>
    </lineage>
</organism>
<feature type="compositionally biased region" description="Low complexity" evidence="1">
    <location>
        <begin position="182"/>
        <end position="191"/>
    </location>
</feature>
<proteinExistence type="predicted"/>
<sequence>MSKPSIFDRLNDPSSFHGTHAHRFDGDGHGRGLAGRDSVAKGGSNATGAYHGGAVGDLSQITRTGLREGGPTAAKSPRGPAKSPRDKPAAKSAAKPAKGGSIFDRLTDPSTYHGTHAHRFDTEGHGRGLGGRETIAKGGTGAAGAYHGGDVKDLSQITRTGLREGGKSPRDGGKSPRDKPVAKPAAKPAVKGGSIFDRLTDPSTYHGTHAHRFDAGGHGLGLDGRDSVSKGGAGASAYHGGAVADLSQITRK</sequence>
<dbReference type="PANTHER" id="PTHR12932">
    <property type="entry name" value="P25 ALPHA-RELATED"/>
    <property type="match status" value="1"/>
</dbReference>
<feature type="region of interest" description="Disordered" evidence="1">
    <location>
        <begin position="1"/>
        <end position="252"/>
    </location>
</feature>
<dbReference type="PANTHER" id="PTHR12932:SF9">
    <property type="entry name" value="TUBULIN POLYMERIZATION-PROMOTING PROTEIN HOMOLOG"/>
    <property type="match status" value="1"/>
</dbReference>
<reference evidence="2" key="1">
    <citation type="submission" date="2021-05" db="EMBL/GenBank/DDBJ databases">
        <title>A free-living protist that lacks canonical eukaryotic 1 DNA replication and segregation systems.</title>
        <authorList>
            <person name="Salas-Leiva D.E."/>
            <person name="Tromer E.C."/>
            <person name="Curtis B.A."/>
            <person name="Jerlstrom-Hultqvist J."/>
            <person name="Kolisko M."/>
            <person name="Yi Z."/>
            <person name="Salas-Leiva J.S."/>
            <person name="Gallot-Lavallee L."/>
            <person name="Kops G.J.P.L."/>
            <person name="Archibald J.M."/>
            <person name="Simpson A.G.B."/>
            <person name="Roger A.J."/>
        </authorList>
    </citation>
    <scope>NUCLEOTIDE SEQUENCE</scope>
    <source>
        <strain evidence="2">BICM</strain>
    </source>
</reference>
<dbReference type="GO" id="GO:0015631">
    <property type="term" value="F:tubulin binding"/>
    <property type="evidence" value="ECO:0007669"/>
    <property type="project" value="InterPro"/>
</dbReference>
<dbReference type="GO" id="GO:0005874">
    <property type="term" value="C:microtubule"/>
    <property type="evidence" value="ECO:0007669"/>
    <property type="project" value="TreeGrafter"/>
</dbReference>
<keyword evidence="3" id="KW-1185">Reference proteome</keyword>
<dbReference type="AlphaFoldDB" id="A0A8J6B4N6"/>
<feature type="compositionally biased region" description="Basic and acidic residues" evidence="1">
    <location>
        <begin position="161"/>
        <end position="181"/>
    </location>
</feature>
<dbReference type="EMBL" id="JAHDYR010000030">
    <property type="protein sequence ID" value="KAG9392924.1"/>
    <property type="molecule type" value="Genomic_DNA"/>
</dbReference>
<dbReference type="InterPro" id="IPR008907">
    <property type="entry name" value="TPP/p25"/>
</dbReference>
<feature type="compositionally biased region" description="Low complexity" evidence="1">
    <location>
        <begin position="235"/>
        <end position="244"/>
    </location>
</feature>
<protein>
    <submittedName>
        <fullName evidence="2">Uncharacterized protein</fullName>
    </submittedName>
</protein>
<dbReference type="GO" id="GO:0001578">
    <property type="term" value="P:microtubule bundle formation"/>
    <property type="evidence" value="ECO:0007669"/>
    <property type="project" value="TreeGrafter"/>
</dbReference>
<evidence type="ECO:0000313" key="3">
    <source>
        <dbReference type="Proteomes" id="UP000717585"/>
    </source>
</evidence>
<name>A0A8J6B4N6_9EUKA</name>